<keyword evidence="5" id="KW-0501">Molybdenum cofactor biosynthesis</keyword>
<sequence length="147" mass="16584">MSDKKIKNIFVQGKIEPAFIADSIAKHSSKTGIGGHSIFMGQVRKDEIGGKKVAAIEYTTYEPLALEKMHEIREAIFEKYPLSCMHVYHSLGTIEAGEICLFVFTSSAHRKPAIDACSEMVERLKAELPVWGKEIFEDTTHQWKENI</sequence>
<comment type="similarity">
    <text evidence="2">Belongs to the MoaE family.</text>
</comment>
<evidence type="ECO:0000313" key="13">
    <source>
        <dbReference type="Proteomes" id="UP000199455"/>
    </source>
</evidence>
<evidence type="ECO:0000256" key="11">
    <source>
        <dbReference type="ARBA" id="ARBA00049878"/>
    </source>
</evidence>
<evidence type="ECO:0000256" key="4">
    <source>
        <dbReference type="ARBA" id="ARBA00013858"/>
    </source>
</evidence>
<dbReference type="InterPro" id="IPR036563">
    <property type="entry name" value="MoaE_sf"/>
</dbReference>
<evidence type="ECO:0000256" key="2">
    <source>
        <dbReference type="ARBA" id="ARBA00005426"/>
    </source>
</evidence>
<organism evidence="12 13">
    <name type="scientific">Pedobacter soli</name>
    <dbReference type="NCBI Taxonomy" id="390242"/>
    <lineage>
        <taxon>Bacteria</taxon>
        <taxon>Pseudomonadati</taxon>
        <taxon>Bacteroidota</taxon>
        <taxon>Sphingobacteriia</taxon>
        <taxon>Sphingobacteriales</taxon>
        <taxon>Sphingobacteriaceae</taxon>
        <taxon>Pedobacter</taxon>
    </lineage>
</organism>
<keyword evidence="13" id="KW-1185">Reference proteome</keyword>
<dbReference type="CDD" id="cd00756">
    <property type="entry name" value="MoaE"/>
    <property type="match status" value="1"/>
</dbReference>
<evidence type="ECO:0000256" key="8">
    <source>
        <dbReference type="ARBA" id="ARBA00030407"/>
    </source>
</evidence>
<evidence type="ECO:0000256" key="1">
    <source>
        <dbReference type="ARBA" id="ARBA00005046"/>
    </source>
</evidence>
<name>A0A1G7B6H5_9SPHI</name>
<proteinExistence type="inferred from homology"/>
<comment type="pathway">
    <text evidence="1">Cofactor biosynthesis; molybdopterin biosynthesis.</text>
</comment>
<dbReference type="GO" id="GO:0006777">
    <property type="term" value="P:Mo-molybdopterin cofactor biosynthetic process"/>
    <property type="evidence" value="ECO:0007669"/>
    <property type="project" value="UniProtKB-KW"/>
</dbReference>
<dbReference type="GO" id="GO:0030366">
    <property type="term" value="F:molybdopterin synthase activity"/>
    <property type="evidence" value="ECO:0007669"/>
    <property type="project" value="UniProtKB-EC"/>
</dbReference>
<reference evidence="13" key="1">
    <citation type="submission" date="2016-10" db="EMBL/GenBank/DDBJ databases">
        <authorList>
            <person name="Varghese N."/>
            <person name="Submissions S."/>
        </authorList>
    </citation>
    <scope>NUCLEOTIDE SEQUENCE [LARGE SCALE GENOMIC DNA]</scope>
    <source>
        <strain evidence="13">DSM 18609</strain>
    </source>
</reference>
<evidence type="ECO:0000256" key="3">
    <source>
        <dbReference type="ARBA" id="ARBA00011950"/>
    </source>
</evidence>
<comment type="subunit">
    <text evidence="6">Heterotetramer of 2 MoaD subunits and 2 MoaE subunits. Also stable as homodimer. The enzyme changes between these two forms during catalysis.</text>
</comment>
<protein>
    <recommendedName>
        <fullName evidence="4">Molybdopterin synthase catalytic subunit</fullName>
        <ecNumber evidence="3">2.8.1.12</ecNumber>
    </recommendedName>
    <alternativeName>
        <fullName evidence="9">MPT synthase subunit 2</fullName>
    </alternativeName>
    <alternativeName>
        <fullName evidence="7">Molybdenum cofactor biosynthesis protein E</fullName>
    </alternativeName>
    <alternativeName>
        <fullName evidence="8">Molybdopterin-converting factor large subunit</fullName>
    </alternativeName>
    <alternativeName>
        <fullName evidence="10">Molybdopterin-converting factor subunit 2</fullName>
    </alternativeName>
</protein>
<dbReference type="SUPFAM" id="SSF54690">
    <property type="entry name" value="Molybdopterin synthase subunit MoaE"/>
    <property type="match status" value="1"/>
</dbReference>
<comment type="catalytic activity">
    <reaction evidence="11">
        <text>2 [molybdopterin-synthase sulfur-carrier protein]-C-terminal-Gly-aminoethanethioate + cyclic pyranopterin phosphate + H2O = molybdopterin + 2 [molybdopterin-synthase sulfur-carrier protein]-C-terminal Gly-Gly + 2 H(+)</text>
        <dbReference type="Rhea" id="RHEA:26333"/>
        <dbReference type="Rhea" id="RHEA-COMP:12202"/>
        <dbReference type="Rhea" id="RHEA-COMP:19907"/>
        <dbReference type="ChEBI" id="CHEBI:15377"/>
        <dbReference type="ChEBI" id="CHEBI:15378"/>
        <dbReference type="ChEBI" id="CHEBI:58698"/>
        <dbReference type="ChEBI" id="CHEBI:59648"/>
        <dbReference type="ChEBI" id="CHEBI:90778"/>
        <dbReference type="ChEBI" id="CHEBI:232372"/>
        <dbReference type="EC" id="2.8.1.12"/>
    </reaction>
</comment>
<gene>
    <name evidence="12" type="ORF">SAMN04488024_11455</name>
</gene>
<dbReference type="EMBL" id="FMZH01000014">
    <property type="protein sequence ID" value="SDE22728.1"/>
    <property type="molecule type" value="Genomic_DNA"/>
</dbReference>
<evidence type="ECO:0000313" key="12">
    <source>
        <dbReference type="EMBL" id="SDE22728.1"/>
    </source>
</evidence>
<dbReference type="InterPro" id="IPR003448">
    <property type="entry name" value="Mopterin_biosynth_MoaE"/>
</dbReference>
<dbReference type="Gene3D" id="3.90.1170.40">
    <property type="entry name" value="Molybdopterin biosynthesis MoaE subunit"/>
    <property type="match status" value="1"/>
</dbReference>
<evidence type="ECO:0000256" key="6">
    <source>
        <dbReference type="ARBA" id="ARBA00026066"/>
    </source>
</evidence>
<evidence type="ECO:0000256" key="10">
    <source>
        <dbReference type="ARBA" id="ARBA00032474"/>
    </source>
</evidence>
<accession>A0A1G7B6H5</accession>
<dbReference type="STRING" id="390242.SAMN04488024_11455"/>
<dbReference type="Pfam" id="PF02391">
    <property type="entry name" value="MoaE"/>
    <property type="match status" value="1"/>
</dbReference>
<dbReference type="RefSeq" id="WP_090772430.1">
    <property type="nucleotide sequence ID" value="NZ_FMZH01000014.1"/>
</dbReference>
<dbReference type="PANTHER" id="PTHR23404">
    <property type="entry name" value="MOLYBDOPTERIN SYNTHASE RELATED"/>
    <property type="match status" value="1"/>
</dbReference>
<dbReference type="Proteomes" id="UP000199455">
    <property type="component" value="Unassembled WGS sequence"/>
</dbReference>
<dbReference type="EC" id="2.8.1.12" evidence="3"/>
<dbReference type="AlphaFoldDB" id="A0A1G7B6H5"/>
<evidence type="ECO:0000256" key="5">
    <source>
        <dbReference type="ARBA" id="ARBA00023150"/>
    </source>
</evidence>
<evidence type="ECO:0000256" key="9">
    <source>
        <dbReference type="ARBA" id="ARBA00030781"/>
    </source>
</evidence>
<evidence type="ECO:0000256" key="7">
    <source>
        <dbReference type="ARBA" id="ARBA00029745"/>
    </source>
</evidence>